<dbReference type="PANTHER" id="PTHR35092">
    <property type="entry name" value="CHLORINASE MJ1651"/>
    <property type="match status" value="1"/>
</dbReference>
<organism evidence="6 7">
    <name type="scientific">Novosphingobium cyanobacteriorum</name>
    <dbReference type="NCBI Taxonomy" id="3024215"/>
    <lineage>
        <taxon>Bacteria</taxon>
        <taxon>Pseudomonadati</taxon>
        <taxon>Pseudomonadota</taxon>
        <taxon>Alphaproteobacteria</taxon>
        <taxon>Sphingomonadales</taxon>
        <taxon>Sphingomonadaceae</taxon>
        <taxon>Novosphingobium</taxon>
    </lineage>
</organism>
<evidence type="ECO:0000313" key="6">
    <source>
        <dbReference type="EMBL" id="MDF8331593.1"/>
    </source>
</evidence>
<feature type="domain" description="S-adenosyl-l-methionine hydroxide adenosyltransferase N-terminal" evidence="4">
    <location>
        <begin position="50"/>
        <end position="197"/>
    </location>
</feature>
<keyword evidence="7" id="KW-1185">Reference proteome</keyword>
<dbReference type="Gene3D" id="3.40.50.10790">
    <property type="entry name" value="S-adenosyl-l-methionine hydroxide adenosyltransferase, N-terminal"/>
    <property type="match status" value="1"/>
</dbReference>
<dbReference type="InterPro" id="IPR046469">
    <property type="entry name" value="SAM_HAT_N"/>
</dbReference>
<protein>
    <submittedName>
        <fullName evidence="6">S-adenosyl-l-methionine hydroxide adenosyltransferase family protein</fullName>
    </submittedName>
</protein>
<name>A0ABT6CE50_9SPHN</name>
<dbReference type="EMBL" id="JAROCY010000001">
    <property type="protein sequence ID" value="MDF8331593.1"/>
    <property type="molecule type" value="Genomic_DNA"/>
</dbReference>
<proteinExistence type="inferred from homology"/>
<evidence type="ECO:0000256" key="1">
    <source>
        <dbReference type="ARBA" id="ARBA00022691"/>
    </source>
</evidence>
<accession>A0ABT6CE50</accession>
<evidence type="ECO:0000259" key="5">
    <source>
        <dbReference type="Pfam" id="PF20257"/>
    </source>
</evidence>
<comment type="similarity">
    <text evidence="2">Belongs to the SAM hydrolase / SAM-dependent halogenase family.</text>
</comment>
<comment type="caution">
    <text evidence="6">The sequence shown here is derived from an EMBL/GenBank/DDBJ whole genome shotgun (WGS) entry which is preliminary data.</text>
</comment>
<dbReference type="Gene3D" id="2.40.30.90">
    <property type="entry name" value="Bacterial fluorinating enzyme like"/>
    <property type="match status" value="1"/>
</dbReference>
<feature type="signal peptide" evidence="3">
    <location>
        <begin position="1"/>
        <end position="27"/>
    </location>
</feature>
<dbReference type="PANTHER" id="PTHR35092:SF1">
    <property type="entry name" value="CHLORINASE MJ1651"/>
    <property type="match status" value="1"/>
</dbReference>
<evidence type="ECO:0000259" key="4">
    <source>
        <dbReference type="Pfam" id="PF01887"/>
    </source>
</evidence>
<dbReference type="Proteomes" id="UP001222770">
    <property type="component" value="Unassembled WGS sequence"/>
</dbReference>
<dbReference type="InterPro" id="IPR023227">
    <property type="entry name" value="SAM_OH_AdoTrfase_C_sf"/>
</dbReference>
<dbReference type="SUPFAM" id="SSF101852">
    <property type="entry name" value="Bacterial fluorinating enzyme, C-terminal domain"/>
    <property type="match status" value="1"/>
</dbReference>
<keyword evidence="3" id="KW-0732">Signal</keyword>
<dbReference type="RefSeq" id="WP_277274697.1">
    <property type="nucleotide sequence ID" value="NZ_JAROCY010000001.1"/>
</dbReference>
<sequence length="323" mass="34137">MEVAMRGKGFWLALAAAGAAAGLVAGAGAPVIAKPAAQRARAALPRTVPLVLMTDFGVKDGAVSAVKGVAYGVSPKLLISDLSHEIEGIWDGAYRLFQVAPYWPKGTVFVTVIDPGVGTARKSIVARTRAGHYYVGPDNGLYTLIDEAEGIDAVRVIDETVNRLPGSQDSNTFHGRDVFGYTGARLASGTITFDQVGPLADPAKLVRLSYQRAVVEGGALKGMIPVLDIQYGNVWTNIPREMVARAGLKVGDRVSVDILHEGKVVDSVTAPFTNTFGDVPVGAPMVYINSLLNLSVALNQGNYAKDHGIGWGPGWSVQVRWGD</sequence>
<evidence type="ECO:0000313" key="7">
    <source>
        <dbReference type="Proteomes" id="UP001222770"/>
    </source>
</evidence>
<evidence type="ECO:0000256" key="3">
    <source>
        <dbReference type="SAM" id="SignalP"/>
    </source>
</evidence>
<dbReference type="PIRSF" id="PIRSF006779">
    <property type="entry name" value="UCP006779"/>
    <property type="match status" value="1"/>
</dbReference>
<keyword evidence="1" id="KW-0949">S-adenosyl-L-methionine</keyword>
<dbReference type="InterPro" id="IPR002747">
    <property type="entry name" value="SAM_OH_AdoTrfase"/>
</dbReference>
<reference evidence="6 7" key="1">
    <citation type="submission" date="2023-03" db="EMBL/GenBank/DDBJ databases">
        <title>Novosphingobium cyanobacteriorum sp. nov., isolated from a eutrophic reservoir during the Microcystis bloom period.</title>
        <authorList>
            <person name="Kang M."/>
            <person name="Le V."/>
            <person name="Ko S.-R."/>
            <person name="Lee S.-A."/>
            <person name="Ahn C.-Y."/>
        </authorList>
    </citation>
    <scope>NUCLEOTIDE SEQUENCE [LARGE SCALE GENOMIC DNA]</scope>
    <source>
        <strain evidence="6 7">HBC54</strain>
    </source>
</reference>
<feature type="domain" description="S-adenosyl-l-methionine hydroxide adenosyltransferase C-terminal" evidence="5">
    <location>
        <begin position="223"/>
        <end position="315"/>
    </location>
</feature>
<gene>
    <name evidence="6" type="ORF">POM99_00115</name>
</gene>
<dbReference type="Pfam" id="PF01887">
    <property type="entry name" value="SAM_HAT_N"/>
    <property type="match status" value="1"/>
</dbReference>
<dbReference type="Pfam" id="PF20257">
    <property type="entry name" value="SAM_HAT_C"/>
    <property type="match status" value="1"/>
</dbReference>
<dbReference type="InterPro" id="IPR046470">
    <property type="entry name" value="SAM_HAT_C"/>
</dbReference>
<evidence type="ECO:0000256" key="2">
    <source>
        <dbReference type="ARBA" id="ARBA00024035"/>
    </source>
</evidence>
<feature type="chain" id="PRO_5045840774" evidence="3">
    <location>
        <begin position="28"/>
        <end position="323"/>
    </location>
</feature>
<dbReference type="SUPFAM" id="SSF102522">
    <property type="entry name" value="Bacterial fluorinating enzyme, N-terminal domain"/>
    <property type="match status" value="1"/>
</dbReference>
<dbReference type="InterPro" id="IPR023228">
    <property type="entry name" value="SAM_OH_AdoTrfase_N_sf"/>
</dbReference>